<keyword evidence="14" id="KW-0594">Phospholipid biosynthesis</keyword>
<evidence type="ECO:0000256" key="15">
    <source>
        <dbReference type="ARBA" id="ARBA00023264"/>
    </source>
</evidence>
<dbReference type="GO" id="GO:0004605">
    <property type="term" value="F:phosphatidate cytidylyltransferase activity"/>
    <property type="evidence" value="ECO:0007669"/>
    <property type="project" value="UniProtKB-EC"/>
</dbReference>
<comment type="catalytic activity">
    <reaction evidence="1">
        <text>a 1,2-diacyl-sn-glycero-3-phosphate + CTP + H(+) = a CDP-1,2-diacyl-sn-glycerol + diphosphate</text>
        <dbReference type="Rhea" id="RHEA:16229"/>
        <dbReference type="ChEBI" id="CHEBI:15378"/>
        <dbReference type="ChEBI" id="CHEBI:33019"/>
        <dbReference type="ChEBI" id="CHEBI:37563"/>
        <dbReference type="ChEBI" id="CHEBI:58332"/>
        <dbReference type="ChEBI" id="CHEBI:58608"/>
        <dbReference type="EC" id="2.7.7.41"/>
    </reaction>
</comment>
<evidence type="ECO:0000313" key="20">
    <source>
        <dbReference type="EMBL" id="GMR49903.1"/>
    </source>
</evidence>
<dbReference type="GO" id="GO:0008654">
    <property type="term" value="P:phospholipid biosynthetic process"/>
    <property type="evidence" value="ECO:0007669"/>
    <property type="project" value="UniProtKB-KW"/>
</dbReference>
<dbReference type="Pfam" id="PF01148">
    <property type="entry name" value="CTP_transf_1"/>
    <property type="match status" value="1"/>
</dbReference>
<feature type="transmembrane region" description="Helical" evidence="19">
    <location>
        <begin position="74"/>
        <end position="95"/>
    </location>
</feature>
<dbReference type="PANTHER" id="PTHR13773">
    <property type="entry name" value="PHOSPHATIDATE CYTIDYLYLTRANSFERASE"/>
    <property type="match status" value="1"/>
</dbReference>
<dbReference type="PANTHER" id="PTHR13773:SF8">
    <property type="entry name" value="PHOSPHATIDATE CYTIDYLYLTRANSFERASE, PHOTORECEPTOR-SPECIFIC"/>
    <property type="match status" value="1"/>
</dbReference>
<feature type="non-terminal residue" evidence="20">
    <location>
        <position position="1"/>
    </location>
</feature>
<evidence type="ECO:0000256" key="18">
    <source>
        <dbReference type="ARBA" id="ARBA00033406"/>
    </source>
</evidence>
<dbReference type="InterPro" id="IPR016720">
    <property type="entry name" value="PC_Trfase_euk"/>
</dbReference>
<evidence type="ECO:0000313" key="21">
    <source>
        <dbReference type="Proteomes" id="UP001328107"/>
    </source>
</evidence>
<evidence type="ECO:0000256" key="2">
    <source>
        <dbReference type="ARBA" id="ARBA00004141"/>
    </source>
</evidence>
<evidence type="ECO:0000256" key="17">
    <source>
        <dbReference type="ARBA" id="ARBA00032396"/>
    </source>
</evidence>
<evidence type="ECO:0000256" key="7">
    <source>
        <dbReference type="ARBA" id="ARBA00022516"/>
    </source>
</evidence>
<evidence type="ECO:0000256" key="8">
    <source>
        <dbReference type="ARBA" id="ARBA00022679"/>
    </source>
</evidence>
<keyword evidence="15" id="KW-1208">Phospholipid metabolism</keyword>
<comment type="similarity">
    <text evidence="5">Belongs to the CDS family.</text>
</comment>
<protein>
    <recommendedName>
        <fullName evidence="6">phosphatidate cytidylyltransferase</fullName>
        <ecNumber evidence="6">2.7.7.41</ecNumber>
    </recommendedName>
    <alternativeName>
        <fullName evidence="16">CDP-diacylglycerol synthase</fullName>
    </alternativeName>
    <alternativeName>
        <fullName evidence="17">CDP-diglyceride pyrophosphorylase</fullName>
    </alternativeName>
    <alternativeName>
        <fullName evidence="18">CDP-diglyceride synthase</fullName>
    </alternativeName>
</protein>
<evidence type="ECO:0000256" key="16">
    <source>
        <dbReference type="ARBA" id="ARBA00029893"/>
    </source>
</evidence>
<evidence type="ECO:0000256" key="3">
    <source>
        <dbReference type="ARBA" id="ARBA00005119"/>
    </source>
</evidence>
<evidence type="ECO:0000256" key="1">
    <source>
        <dbReference type="ARBA" id="ARBA00001698"/>
    </source>
</evidence>
<evidence type="ECO:0000256" key="10">
    <source>
        <dbReference type="ARBA" id="ARBA00022695"/>
    </source>
</evidence>
<dbReference type="AlphaFoldDB" id="A0AAN5I2U9"/>
<sequence length="119" mass="13998">DESDMDAMICEEEERIGRLTKVLPQGSDKIWFLEPLLEMVPERRRNTVVRVIFGIIMISGFCCCVSLGPMALMLLVFAIQFTCFYELISIGLAVYRVFDLPYFRLFSWYFLLTSNYFFF</sequence>
<evidence type="ECO:0000256" key="19">
    <source>
        <dbReference type="SAM" id="Phobius"/>
    </source>
</evidence>
<comment type="pathway">
    <text evidence="3">Phospholipid metabolism; CDP-diacylglycerol biosynthesis; CDP-diacylglycerol from sn-glycerol 3-phosphate: step 3/3.</text>
</comment>
<organism evidence="20 21">
    <name type="scientific">Pristionchus mayeri</name>
    <dbReference type="NCBI Taxonomy" id="1317129"/>
    <lineage>
        <taxon>Eukaryota</taxon>
        <taxon>Metazoa</taxon>
        <taxon>Ecdysozoa</taxon>
        <taxon>Nematoda</taxon>
        <taxon>Chromadorea</taxon>
        <taxon>Rhabditida</taxon>
        <taxon>Rhabditina</taxon>
        <taxon>Diplogasteromorpha</taxon>
        <taxon>Diplogasteroidea</taxon>
        <taxon>Neodiplogasteridae</taxon>
        <taxon>Pristionchus</taxon>
    </lineage>
</organism>
<dbReference type="Proteomes" id="UP001328107">
    <property type="component" value="Unassembled WGS sequence"/>
</dbReference>
<comment type="subcellular location">
    <subcellularLocation>
        <location evidence="2">Membrane</location>
        <topology evidence="2">Multi-pass membrane protein</topology>
    </subcellularLocation>
</comment>
<evidence type="ECO:0000256" key="4">
    <source>
        <dbReference type="ARBA" id="ARBA00005189"/>
    </source>
</evidence>
<comment type="caution">
    <text evidence="20">The sequence shown here is derived from an EMBL/GenBank/DDBJ whole genome shotgun (WGS) entry which is preliminary data.</text>
</comment>
<keyword evidence="9 19" id="KW-0812">Transmembrane</keyword>
<keyword evidence="7" id="KW-0444">Lipid biosynthesis</keyword>
<keyword evidence="13 19" id="KW-0472">Membrane</keyword>
<evidence type="ECO:0000256" key="14">
    <source>
        <dbReference type="ARBA" id="ARBA00023209"/>
    </source>
</evidence>
<evidence type="ECO:0000256" key="12">
    <source>
        <dbReference type="ARBA" id="ARBA00023098"/>
    </source>
</evidence>
<dbReference type="EC" id="2.7.7.41" evidence="6"/>
<accession>A0AAN5I2U9</accession>
<evidence type="ECO:0000256" key="6">
    <source>
        <dbReference type="ARBA" id="ARBA00012487"/>
    </source>
</evidence>
<dbReference type="EMBL" id="BTRK01000004">
    <property type="protein sequence ID" value="GMR49903.1"/>
    <property type="molecule type" value="Genomic_DNA"/>
</dbReference>
<keyword evidence="11 19" id="KW-1133">Transmembrane helix</keyword>
<keyword evidence="8" id="KW-0808">Transferase</keyword>
<feature type="transmembrane region" description="Helical" evidence="19">
    <location>
        <begin position="48"/>
        <end position="68"/>
    </location>
</feature>
<comment type="pathway">
    <text evidence="4">Lipid metabolism.</text>
</comment>
<keyword evidence="10" id="KW-0548">Nucleotidyltransferase</keyword>
<evidence type="ECO:0000256" key="13">
    <source>
        <dbReference type="ARBA" id="ARBA00023136"/>
    </source>
</evidence>
<evidence type="ECO:0000256" key="11">
    <source>
        <dbReference type="ARBA" id="ARBA00022989"/>
    </source>
</evidence>
<proteinExistence type="inferred from homology"/>
<evidence type="ECO:0000256" key="5">
    <source>
        <dbReference type="ARBA" id="ARBA00010185"/>
    </source>
</evidence>
<name>A0AAN5I2U9_9BILA</name>
<evidence type="ECO:0000256" key="9">
    <source>
        <dbReference type="ARBA" id="ARBA00022692"/>
    </source>
</evidence>
<feature type="non-terminal residue" evidence="20">
    <location>
        <position position="119"/>
    </location>
</feature>
<keyword evidence="12" id="KW-0443">Lipid metabolism</keyword>
<keyword evidence="21" id="KW-1185">Reference proteome</keyword>
<reference evidence="21" key="1">
    <citation type="submission" date="2022-10" db="EMBL/GenBank/DDBJ databases">
        <title>Genome assembly of Pristionchus species.</title>
        <authorList>
            <person name="Yoshida K."/>
            <person name="Sommer R.J."/>
        </authorList>
    </citation>
    <scope>NUCLEOTIDE SEQUENCE [LARGE SCALE GENOMIC DNA]</scope>
    <source>
        <strain evidence="21">RS5460</strain>
    </source>
</reference>
<gene>
    <name evidence="20" type="ORF">PMAYCL1PPCAC_20098</name>
</gene>
<dbReference type="GO" id="GO:0005789">
    <property type="term" value="C:endoplasmic reticulum membrane"/>
    <property type="evidence" value="ECO:0007669"/>
    <property type="project" value="TreeGrafter"/>
</dbReference>